<comment type="caution">
    <text evidence="3">The sequence shown here is derived from an EMBL/GenBank/DDBJ whole genome shotgun (WGS) entry which is preliminary data.</text>
</comment>
<dbReference type="PANTHER" id="PTHR21340:SF0">
    <property type="entry name" value="BIS(5'-NUCLEOSYL)-TETRAPHOSPHATASE [ASYMMETRICAL]"/>
    <property type="match status" value="1"/>
</dbReference>
<dbReference type="InterPro" id="IPR015797">
    <property type="entry name" value="NUDIX_hydrolase-like_dom_sf"/>
</dbReference>
<keyword evidence="4" id="KW-1185">Reference proteome</keyword>
<evidence type="ECO:0000259" key="2">
    <source>
        <dbReference type="PROSITE" id="PS51462"/>
    </source>
</evidence>
<dbReference type="GO" id="GO:0006167">
    <property type="term" value="P:AMP biosynthetic process"/>
    <property type="evidence" value="ECO:0007669"/>
    <property type="project" value="TreeGrafter"/>
</dbReference>
<name>A0A3M8D3X8_9BACL</name>
<dbReference type="SUPFAM" id="SSF55811">
    <property type="entry name" value="Nudix"/>
    <property type="match status" value="1"/>
</dbReference>
<dbReference type="GO" id="GO:0006754">
    <property type="term" value="P:ATP biosynthetic process"/>
    <property type="evidence" value="ECO:0007669"/>
    <property type="project" value="TreeGrafter"/>
</dbReference>
<dbReference type="Proteomes" id="UP000271031">
    <property type="component" value="Unassembled WGS sequence"/>
</dbReference>
<dbReference type="InterPro" id="IPR051325">
    <property type="entry name" value="Nudix_hydrolase_domain"/>
</dbReference>
<evidence type="ECO:0000313" key="4">
    <source>
        <dbReference type="Proteomes" id="UP000271031"/>
    </source>
</evidence>
<protein>
    <submittedName>
        <fullName evidence="3">NUDIX domain-containing protein</fullName>
    </submittedName>
</protein>
<dbReference type="PANTHER" id="PTHR21340">
    <property type="entry name" value="DIADENOSINE 5,5-P1,P4-TETRAPHOSPHATE PYROPHOSPHOHYDROLASE MUTT"/>
    <property type="match status" value="1"/>
</dbReference>
<organism evidence="3 4">
    <name type="scientific">Brevibacillus fluminis</name>
    <dbReference type="NCBI Taxonomy" id="511487"/>
    <lineage>
        <taxon>Bacteria</taxon>
        <taxon>Bacillati</taxon>
        <taxon>Bacillota</taxon>
        <taxon>Bacilli</taxon>
        <taxon>Bacillales</taxon>
        <taxon>Paenibacillaceae</taxon>
        <taxon>Brevibacillus</taxon>
    </lineage>
</organism>
<dbReference type="PROSITE" id="PS51462">
    <property type="entry name" value="NUDIX"/>
    <property type="match status" value="1"/>
</dbReference>
<reference evidence="3 4" key="1">
    <citation type="submission" date="2018-10" db="EMBL/GenBank/DDBJ databases">
        <title>Phylogenomics of Brevibacillus.</title>
        <authorList>
            <person name="Dunlap C."/>
        </authorList>
    </citation>
    <scope>NUCLEOTIDE SEQUENCE [LARGE SCALE GENOMIC DNA]</scope>
    <source>
        <strain evidence="3 4">JCM 15716</strain>
    </source>
</reference>
<dbReference type="EMBL" id="RHHQ01000020">
    <property type="protein sequence ID" value="RNB82301.1"/>
    <property type="molecule type" value="Genomic_DNA"/>
</dbReference>
<dbReference type="CDD" id="cd03673">
    <property type="entry name" value="NUDIX_Ap6A_hydrolase"/>
    <property type="match status" value="1"/>
</dbReference>
<proteinExistence type="predicted"/>
<dbReference type="OrthoDB" id="9816289at2"/>
<dbReference type="InterPro" id="IPR000086">
    <property type="entry name" value="NUDIX_hydrolase_dom"/>
</dbReference>
<evidence type="ECO:0000313" key="3">
    <source>
        <dbReference type="EMBL" id="RNB82301.1"/>
    </source>
</evidence>
<sequence>MIEISAGGVVYKEENGELQFLLIEDRYGKRTLAKGKQEPGETLEENALREVLEETGVRGQIIKPLYTVHYQYKHAKTGELVDKEVHYYLIEALSGKLAAQIEEINAVHWRSPADAWHDQVTQGYSNNDQVMKLALHHFGIEV</sequence>
<dbReference type="AlphaFoldDB" id="A0A3M8D3X8"/>
<evidence type="ECO:0000256" key="1">
    <source>
        <dbReference type="ARBA" id="ARBA00022801"/>
    </source>
</evidence>
<dbReference type="Gene3D" id="3.90.79.10">
    <property type="entry name" value="Nucleoside Triphosphate Pyrophosphohydrolase"/>
    <property type="match status" value="1"/>
</dbReference>
<accession>A0A3M8D3X8</accession>
<dbReference type="Pfam" id="PF00293">
    <property type="entry name" value="NUDIX"/>
    <property type="match status" value="1"/>
</dbReference>
<gene>
    <name evidence="3" type="ORF">EDM56_23535</name>
</gene>
<feature type="domain" description="Nudix hydrolase" evidence="2">
    <location>
        <begin position="1"/>
        <end position="137"/>
    </location>
</feature>
<dbReference type="RefSeq" id="WP_122920379.1">
    <property type="nucleotide sequence ID" value="NZ_RHHQ01000020.1"/>
</dbReference>
<keyword evidence="1" id="KW-0378">Hydrolase</keyword>
<dbReference type="GO" id="GO:0004081">
    <property type="term" value="F:bis(5'-nucleosyl)-tetraphosphatase (asymmetrical) activity"/>
    <property type="evidence" value="ECO:0007669"/>
    <property type="project" value="TreeGrafter"/>
</dbReference>